<evidence type="ECO:0000256" key="2">
    <source>
        <dbReference type="ARBA" id="ARBA00022840"/>
    </source>
</evidence>
<organism evidence="5 6">
    <name type="scientific">Dillenia turbinata</name>
    <dbReference type="NCBI Taxonomy" id="194707"/>
    <lineage>
        <taxon>Eukaryota</taxon>
        <taxon>Viridiplantae</taxon>
        <taxon>Streptophyta</taxon>
        <taxon>Embryophyta</taxon>
        <taxon>Tracheophyta</taxon>
        <taxon>Spermatophyta</taxon>
        <taxon>Magnoliopsida</taxon>
        <taxon>eudicotyledons</taxon>
        <taxon>Gunneridae</taxon>
        <taxon>Pentapetalae</taxon>
        <taxon>Dilleniales</taxon>
        <taxon>Dilleniaceae</taxon>
        <taxon>Dillenia</taxon>
    </lineage>
</organism>
<feature type="domain" description="AAA ATPase AAA+ lid" evidence="4">
    <location>
        <begin position="71"/>
        <end position="103"/>
    </location>
</feature>
<evidence type="ECO:0000259" key="4">
    <source>
        <dbReference type="Pfam" id="PF17862"/>
    </source>
</evidence>
<accession>A0AAN8VPQ9</accession>
<evidence type="ECO:0000313" key="6">
    <source>
        <dbReference type="Proteomes" id="UP001370490"/>
    </source>
</evidence>
<dbReference type="AlphaFoldDB" id="A0AAN8VPQ9"/>
<evidence type="ECO:0000256" key="1">
    <source>
        <dbReference type="ARBA" id="ARBA00022741"/>
    </source>
</evidence>
<dbReference type="InterPro" id="IPR051701">
    <property type="entry name" value="Mito_OM_Translocase_MSP1"/>
</dbReference>
<dbReference type="Gene3D" id="1.10.8.60">
    <property type="match status" value="1"/>
</dbReference>
<keyword evidence="2" id="KW-0067">ATP-binding</keyword>
<keyword evidence="6" id="KW-1185">Reference proteome</keyword>
<sequence>MSKWFGDASKLGKPKKPRLRRTTEHEALTNMKTEFVFLGWLYNRCFFKPNRSDREKILKVILKGEKIERNIKFDYIASLCEGYTGSDLLELCKQAACMPIRDFLSDEKKGRSSLVKVRPSSQLNLEKAVALSRKTRITLINPTDTLDLNQMSRTKRTEQLEIHYCKFCFHRKENGRAKSHNSCTVLSVPVSRASIFADRTRSASSTIALASAISF</sequence>
<gene>
    <name evidence="5" type="ORF">RJ641_035754</name>
</gene>
<dbReference type="InterPro" id="IPR041569">
    <property type="entry name" value="AAA_lid_3"/>
</dbReference>
<protein>
    <submittedName>
        <fullName evidence="5">AAA ATPase, AAA+ lid domain</fullName>
    </submittedName>
</protein>
<dbReference type="PANTHER" id="PTHR45644">
    <property type="entry name" value="AAA ATPASE, PUTATIVE (AFU_ORTHOLOGUE AFUA_2G12920)-RELATED-RELATED"/>
    <property type="match status" value="1"/>
</dbReference>
<keyword evidence="1" id="KW-0547">Nucleotide-binding</keyword>
<name>A0AAN8VPQ9_9MAGN</name>
<evidence type="ECO:0000313" key="5">
    <source>
        <dbReference type="EMBL" id="KAK6935599.1"/>
    </source>
</evidence>
<dbReference type="InterPro" id="IPR027417">
    <property type="entry name" value="P-loop_NTPase"/>
</dbReference>
<proteinExistence type="predicted"/>
<dbReference type="GO" id="GO:0005741">
    <property type="term" value="C:mitochondrial outer membrane"/>
    <property type="evidence" value="ECO:0007669"/>
    <property type="project" value="TreeGrafter"/>
</dbReference>
<dbReference type="GO" id="GO:0005524">
    <property type="term" value="F:ATP binding"/>
    <property type="evidence" value="ECO:0007669"/>
    <property type="project" value="UniProtKB-KW"/>
</dbReference>
<evidence type="ECO:0000256" key="3">
    <source>
        <dbReference type="SAM" id="MobiDB-lite"/>
    </source>
</evidence>
<dbReference type="Proteomes" id="UP001370490">
    <property type="component" value="Unassembled WGS sequence"/>
</dbReference>
<feature type="region of interest" description="Disordered" evidence="3">
    <location>
        <begin position="1"/>
        <end position="24"/>
    </location>
</feature>
<dbReference type="SUPFAM" id="SSF52540">
    <property type="entry name" value="P-loop containing nucleoside triphosphate hydrolases"/>
    <property type="match status" value="1"/>
</dbReference>
<dbReference type="Pfam" id="PF17862">
    <property type="entry name" value="AAA_lid_3"/>
    <property type="match status" value="1"/>
</dbReference>
<dbReference type="EMBL" id="JBAMMX010000008">
    <property type="protein sequence ID" value="KAK6935599.1"/>
    <property type="molecule type" value="Genomic_DNA"/>
</dbReference>
<comment type="caution">
    <text evidence="5">The sequence shown here is derived from an EMBL/GenBank/DDBJ whole genome shotgun (WGS) entry which is preliminary data.</text>
</comment>
<reference evidence="5 6" key="1">
    <citation type="submission" date="2023-12" db="EMBL/GenBank/DDBJ databases">
        <title>A high-quality genome assembly for Dillenia turbinata (Dilleniales).</title>
        <authorList>
            <person name="Chanderbali A."/>
        </authorList>
    </citation>
    <scope>NUCLEOTIDE SEQUENCE [LARGE SCALE GENOMIC DNA]</scope>
    <source>
        <strain evidence="5">LSX21</strain>
        <tissue evidence="5">Leaf</tissue>
    </source>
</reference>
<dbReference type="PANTHER" id="PTHR45644:SF31">
    <property type="entry name" value="ATPASE FAMILY AAA DOMAIN-CONTAINING PROTEIN 1-LIKE"/>
    <property type="match status" value="1"/>
</dbReference>